<organism evidence="9 10">
    <name type="scientific">Jutongia hominis</name>
    <dbReference type="NCBI Taxonomy" id="2763664"/>
    <lineage>
        <taxon>Bacteria</taxon>
        <taxon>Bacillati</taxon>
        <taxon>Bacillota</taxon>
        <taxon>Clostridia</taxon>
        <taxon>Lachnospirales</taxon>
        <taxon>Lachnospiraceae</taxon>
        <taxon>Jutongia</taxon>
    </lineage>
</organism>
<sequence length="909" mass="102638">MQKVLRKRVLREFRENLFRYIALFLLIVLGMYLVVSLVAAAESILVGTDRFAKQQKVESGEFHVFVPLTKEQEKELEDKGITLEKTFYLDFSYKNGKHVRVFQNREKMNLVDTEQGKKASHAGEMVLEKRFCESNKIKTGDTFTLAGKRFKVTGIGIAPDYEAPKESFADSSVDSKQFGVAFVTKEEYQKLLKMKKSIRSEEYVYAYRLNGKMTNKALKEKLKTYEVSADNISDPYFRKYWNDTGAKKDKLLDGVNKLADGAADLGDGMEKLSKYRKRLLSVTKLLLSSSLPETQEGFASYGLEDTLTEQNFEKKLKALKAKSDNGIVNLKIGAVIDQLKGIKQYKDAINSYTKAVNKAADGSEKLAKGTAKLQDNLTLIVDRYFDFSLNNLKQFVIQSDNSCIGAAGDDQILNKYAGLVSGVIILILFAYVISVFVIHGIERESSVIGALYALGVTKNDLIRHYLMLPAILTFAASVAGFAVGMCPLGAWTQMQDCYAYFSICILPVRCPLYLVIYVLFMPVITTIIVNYLVIRKHLSQTVLSLMRKEEKQTKIHAVSLKGMRFVTRFQIRQMLKELRTGFTVLFGMFISLLIVMLSLDCLVMCNAVRDESKQDTKYEYMYSYKYPTSKVPEGGTEYFAKGFTKVILGYKWDITMLGVGKNDPYFPANVTKSKKNVVISSAFAQKNNLHVGDSLVLSDEEEDMDYAFCVQDIMQYSTGMYVFMDIDSMRDLFGEEDDYYNIVCSDKKLSIPGGRLDSITTKKQVEEASAVFSDMMGPMIGMLCGVSAIIFVVVMYLMLKVMIDRSSFPIALMQIFGYRTKEIRKLYLNGNFYIVAIGGIFCMTLAKAAMDQIYPFLVVNVSTGINLTFGWKLYAGVYAAIILLYFVINHVLVGKIRKITPAEILKNRE</sequence>
<comment type="similarity">
    <text evidence="6">Belongs to the ABC-4 integral membrane protein family.</text>
</comment>
<proteinExistence type="inferred from homology"/>
<feature type="transmembrane region" description="Helical" evidence="7">
    <location>
        <begin position="416"/>
        <end position="438"/>
    </location>
</feature>
<dbReference type="EMBL" id="JACRSW010000030">
    <property type="protein sequence ID" value="MBC8557603.1"/>
    <property type="molecule type" value="Genomic_DNA"/>
</dbReference>
<evidence type="ECO:0000256" key="1">
    <source>
        <dbReference type="ARBA" id="ARBA00004651"/>
    </source>
</evidence>
<evidence type="ECO:0000313" key="10">
    <source>
        <dbReference type="Proteomes" id="UP000637513"/>
    </source>
</evidence>
<feature type="transmembrane region" description="Helical" evidence="7">
    <location>
        <begin position="826"/>
        <end position="849"/>
    </location>
</feature>
<evidence type="ECO:0000256" key="3">
    <source>
        <dbReference type="ARBA" id="ARBA00022692"/>
    </source>
</evidence>
<dbReference type="NCBIfam" id="TIGR03057">
    <property type="entry name" value="xxxLxxG_by_4"/>
    <property type="match status" value="1"/>
</dbReference>
<feature type="transmembrane region" description="Helical" evidence="7">
    <location>
        <begin position="869"/>
        <end position="888"/>
    </location>
</feature>
<keyword evidence="2" id="KW-1003">Cell membrane</keyword>
<dbReference type="Pfam" id="PF02687">
    <property type="entry name" value="FtsX"/>
    <property type="match status" value="2"/>
</dbReference>
<comment type="subcellular location">
    <subcellularLocation>
        <location evidence="1">Cell membrane</location>
        <topology evidence="1">Multi-pass membrane protein</topology>
    </subcellularLocation>
</comment>
<reference evidence="9 10" key="1">
    <citation type="submission" date="2020-08" db="EMBL/GenBank/DDBJ databases">
        <title>Genome public.</title>
        <authorList>
            <person name="Liu C."/>
            <person name="Sun Q."/>
        </authorList>
    </citation>
    <scope>NUCLEOTIDE SEQUENCE [LARGE SCALE GENOMIC DNA]</scope>
    <source>
        <strain evidence="9 10">BX3</strain>
    </source>
</reference>
<dbReference type="PANTHER" id="PTHR30572">
    <property type="entry name" value="MEMBRANE COMPONENT OF TRANSPORTER-RELATED"/>
    <property type="match status" value="1"/>
</dbReference>
<name>A0ABR7MWM8_9FIRM</name>
<keyword evidence="10" id="KW-1185">Reference proteome</keyword>
<evidence type="ECO:0000256" key="7">
    <source>
        <dbReference type="SAM" id="Phobius"/>
    </source>
</evidence>
<comment type="caution">
    <text evidence="9">The sequence shown here is derived from an EMBL/GenBank/DDBJ whole genome shotgun (WGS) entry which is preliminary data.</text>
</comment>
<keyword evidence="4 7" id="KW-1133">Transmembrane helix</keyword>
<evidence type="ECO:0000256" key="5">
    <source>
        <dbReference type="ARBA" id="ARBA00023136"/>
    </source>
</evidence>
<gene>
    <name evidence="9" type="ORF">H8700_07760</name>
</gene>
<feature type="transmembrane region" description="Helical" evidence="7">
    <location>
        <begin position="578"/>
        <end position="599"/>
    </location>
</feature>
<feature type="transmembrane region" description="Helical" evidence="7">
    <location>
        <begin position="20"/>
        <end position="41"/>
    </location>
</feature>
<dbReference type="InterPro" id="IPR003838">
    <property type="entry name" value="ABC3_permease_C"/>
</dbReference>
<feature type="domain" description="ABC3 transporter permease C-terminal" evidence="8">
    <location>
        <begin position="422"/>
        <end position="533"/>
    </location>
</feature>
<dbReference type="InterPro" id="IPR050250">
    <property type="entry name" value="Macrolide_Exporter_MacB"/>
</dbReference>
<evidence type="ECO:0000259" key="8">
    <source>
        <dbReference type="Pfam" id="PF02687"/>
    </source>
</evidence>
<feature type="domain" description="ABC3 transporter permease C-terminal" evidence="8">
    <location>
        <begin position="785"/>
        <end position="901"/>
    </location>
</feature>
<feature type="transmembrane region" description="Helical" evidence="7">
    <location>
        <begin position="466"/>
        <end position="492"/>
    </location>
</feature>
<evidence type="ECO:0000313" key="9">
    <source>
        <dbReference type="EMBL" id="MBC8557603.1"/>
    </source>
</evidence>
<protein>
    <submittedName>
        <fullName evidence="9">ABC transporter permease</fullName>
    </submittedName>
</protein>
<evidence type="ECO:0000256" key="4">
    <source>
        <dbReference type="ARBA" id="ARBA00022989"/>
    </source>
</evidence>
<keyword evidence="5 7" id="KW-0472">Membrane</keyword>
<evidence type="ECO:0000256" key="2">
    <source>
        <dbReference type="ARBA" id="ARBA00022475"/>
    </source>
</evidence>
<feature type="transmembrane region" description="Helical" evidence="7">
    <location>
        <begin position="779"/>
        <end position="799"/>
    </location>
</feature>
<keyword evidence="3 7" id="KW-0812">Transmembrane</keyword>
<accession>A0ABR7MWM8</accession>
<dbReference type="PANTHER" id="PTHR30572:SF4">
    <property type="entry name" value="ABC TRANSPORTER PERMEASE YTRF"/>
    <property type="match status" value="1"/>
</dbReference>
<dbReference type="InterPro" id="IPR023908">
    <property type="entry name" value="xxxLxxG_rpt"/>
</dbReference>
<feature type="transmembrane region" description="Helical" evidence="7">
    <location>
        <begin position="512"/>
        <end position="534"/>
    </location>
</feature>
<dbReference type="RefSeq" id="WP_249304897.1">
    <property type="nucleotide sequence ID" value="NZ_JACRSW010000030.1"/>
</dbReference>
<dbReference type="Proteomes" id="UP000637513">
    <property type="component" value="Unassembled WGS sequence"/>
</dbReference>
<evidence type="ECO:0000256" key="6">
    <source>
        <dbReference type="ARBA" id="ARBA00038076"/>
    </source>
</evidence>